<evidence type="ECO:0000313" key="2">
    <source>
        <dbReference type="Proteomes" id="UP000789525"/>
    </source>
</evidence>
<feature type="non-terminal residue" evidence="1">
    <location>
        <position position="188"/>
    </location>
</feature>
<proteinExistence type="predicted"/>
<evidence type="ECO:0000313" key="1">
    <source>
        <dbReference type="EMBL" id="CAG8766946.1"/>
    </source>
</evidence>
<comment type="caution">
    <text evidence="1">The sequence shown here is derived from an EMBL/GenBank/DDBJ whole genome shotgun (WGS) entry which is preliminary data.</text>
</comment>
<dbReference type="Proteomes" id="UP000789525">
    <property type="component" value="Unassembled WGS sequence"/>
</dbReference>
<name>A0ACA9QW86_9GLOM</name>
<accession>A0ACA9QW86</accession>
<dbReference type="EMBL" id="CAJVPT010062445">
    <property type="protein sequence ID" value="CAG8766946.1"/>
    <property type="molecule type" value="Genomic_DNA"/>
</dbReference>
<gene>
    <name evidence="1" type="ORF">ACOLOM_LOCUS13505</name>
</gene>
<organism evidence="1 2">
    <name type="scientific">Acaulospora colombiana</name>
    <dbReference type="NCBI Taxonomy" id="27376"/>
    <lineage>
        <taxon>Eukaryota</taxon>
        <taxon>Fungi</taxon>
        <taxon>Fungi incertae sedis</taxon>
        <taxon>Mucoromycota</taxon>
        <taxon>Glomeromycotina</taxon>
        <taxon>Glomeromycetes</taxon>
        <taxon>Diversisporales</taxon>
        <taxon>Acaulosporaceae</taxon>
        <taxon>Acaulospora</taxon>
    </lineage>
</organism>
<protein>
    <submittedName>
        <fullName evidence="1">604_t:CDS:1</fullName>
    </submittedName>
</protein>
<reference evidence="1" key="1">
    <citation type="submission" date="2021-06" db="EMBL/GenBank/DDBJ databases">
        <authorList>
            <person name="Kallberg Y."/>
            <person name="Tangrot J."/>
            <person name="Rosling A."/>
        </authorList>
    </citation>
    <scope>NUCLEOTIDE SEQUENCE</scope>
    <source>
        <strain evidence="1">CL356</strain>
    </source>
</reference>
<sequence>MSIDLDWVQLSPLSHRLVDSLNRHLQSTERPSFLGPITINSFEFGTSSPDVELIDIRDIYRDFLEDEEDEDASESSQSSSSGENKQFIGRPQLAVHNSTGKSTRSTNTKHQDDEGFEWVNRRGTGRGLAETGPGYHSFFPHVRYGGGPPPLPSESTSPLPYRSAWDTNPPASSSKLTPSVTGPVRDEE</sequence>
<keyword evidence="2" id="KW-1185">Reference proteome</keyword>